<feature type="transmembrane region" description="Helical" evidence="6">
    <location>
        <begin position="387"/>
        <end position="408"/>
    </location>
</feature>
<evidence type="ECO:0000256" key="5">
    <source>
        <dbReference type="ARBA" id="ARBA00023136"/>
    </source>
</evidence>
<dbReference type="InterPro" id="IPR051449">
    <property type="entry name" value="ABC-2_transporter_component"/>
</dbReference>
<evidence type="ECO:0000256" key="4">
    <source>
        <dbReference type="ARBA" id="ARBA00022989"/>
    </source>
</evidence>
<sequence length="434" mass="47530">MSLQQILLVLKREYMTRIRSKAFIIATILIPLGMVAFIGIVIGISLWDSETQRTIGIQDNTEVLYSRLNNLDEQQYQSFADLSEDSLRSLVQAEEIDGYLILDESHITGDANLELVSSGAGGLKLQSSIRSDLREVVRDERLDRADVSEDVKEIYASSVTLETRKLTQEGEETEDDTGFLTIVGVIMGVIIFGAITGYGGLITRSVIEEKTNRIIEVIASSVKPIELLLGKLCGIGALAITQMTFWIASFLGLAAAAGPIAGMFLADQMSGMEDAQKVAEASQGIDPSVFTIPTIETSLIIYFIVFFILGYLIYSALFAAIGSAVDSETDTQQYMIPIMVPIMVAYLIMFQTMENPDSMLSVVGSLVPFCTPIVMITRIAITDVPIWQIGLSILLMIATFGGTMWLSAKIYSVGILSYGKSASFKELIKWIRQG</sequence>
<evidence type="ECO:0000256" key="6">
    <source>
        <dbReference type="SAM" id="Phobius"/>
    </source>
</evidence>
<keyword evidence="4 6" id="KW-1133">Transmembrane helix</keyword>
<feature type="transmembrane region" description="Helical" evidence="6">
    <location>
        <begin position="245"/>
        <end position="266"/>
    </location>
</feature>
<dbReference type="AlphaFoldDB" id="A0A6M1SS42"/>
<dbReference type="InterPro" id="IPR013525">
    <property type="entry name" value="ABC2_TM"/>
</dbReference>
<feature type="transmembrane region" description="Helical" evidence="6">
    <location>
        <begin position="334"/>
        <end position="350"/>
    </location>
</feature>
<dbReference type="GO" id="GO:0140359">
    <property type="term" value="F:ABC-type transporter activity"/>
    <property type="evidence" value="ECO:0007669"/>
    <property type="project" value="InterPro"/>
</dbReference>
<keyword evidence="5 6" id="KW-0472">Membrane</keyword>
<dbReference type="SUPFAM" id="SSF53850">
    <property type="entry name" value="Periplasmic binding protein-like II"/>
    <property type="match status" value="1"/>
</dbReference>
<dbReference type="EMBL" id="JAALLS010000001">
    <property type="protein sequence ID" value="NGP86748.1"/>
    <property type="molecule type" value="Genomic_DNA"/>
</dbReference>
<evidence type="ECO:0000313" key="9">
    <source>
        <dbReference type="Proteomes" id="UP000479132"/>
    </source>
</evidence>
<dbReference type="Pfam" id="PF12698">
    <property type="entry name" value="ABC2_membrane_3"/>
    <property type="match status" value="1"/>
</dbReference>
<keyword evidence="2" id="KW-1003">Cell membrane</keyword>
<evidence type="ECO:0000256" key="3">
    <source>
        <dbReference type="ARBA" id="ARBA00022692"/>
    </source>
</evidence>
<dbReference type="Proteomes" id="UP000479132">
    <property type="component" value="Unassembled WGS sequence"/>
</dbReference>
<feature type="transmembrane region" description="Helical" evidence="6">
    <location>
        <begin position="179"/>
        <end position="202"/>
    </location>
</feature>
<dbReference type="Gene3D" id="3.40.190.10">
    <property type="entry name" value="Periplasmic binding protein-like II"/>
    <property type="match status" value="1"/>
</dbReference>
<evidence type="ECO:0000259" key="7">
    <source>
        <dbReference type="Pfam" id="PF12698"/>
    </source>
</evidence>
<evidence type="ECO:0000256" key="1">
    <source>
        <dbReference type="ARBA" id="ARBA00004651"/>
    </source>
</evidence>
<dbReference type="PANTHER" id="PTHR30294">
    <property type="entry name" value="MEMBRANE COMPONENT OF ABC TRANSPORTER YHHJ-RELATED"/>
    <property type="match status" value="1"/>
</dbReference>
<gene>
    <name evidence="8" type="ORF">G3569_00165</name>
</gene>
<proteinExistence type="predicted"/>
<feature type="transmembrane region" description="Helical" evidence="6">
    <location>
        <begin position="299"/>
        <end position="322"/>
    </location>
</feature>
<feature type="transmembrane region" description="Helical" evidence="6">
    <location>
        <begin position="214"/>
        <end position="239"/>
    </location>
</feature>
<dbReference type="PANTHER" id="PTHR30294:SF29">
    <property type="entry name" value="MULTIDRUG ABC TRANSPORTER PERMEASE YBHS-RELATED"/>
    <property type="match status" value="1"/>
</dbReference>
<dbReference type="GO" id="GO:0005886">
    <property type="term" value="C:plasma membrane"/>
    <property type="evidence" value="ECO:0007669"/>
    <property type="project" value="UniProtKB-SubCell"/>
</dbReference>
<organism evidence="8 9">
    <name type="scientific">Fodinibius halophilus</name>
    <dbReference type="NCBI Taxonomy" id="1736908"/>
    <lineage>
        <taxon>Bacteria</taxon>
        <taxon>Pseudomonadati</taxon>
        <taxon>Balneolota</taxon>
        <taxon>Balneolia</taxon>
        <taxon>Balneolales</taxon>
        <taxon>Balneolaceae</taxon>
        <taxon>Fodinibius</taxon>
    </lineage>
</organism>
<comment type="subcellular location">
    <subcellularLocation>
        <location evidence="1">Cell membrane</location>
        <topology evidence="1">Multi-pass membrane protein</topology>
    </subcellularLocation>
</comment>
<reference evidence="8 9" key="1">
    <citation type="submission" date="2020-02" db="EMBL/GenBank/DDBJ databases">
        <title>Aliifodinibius halophilus 2W32, complete genome.</title>
        <authorList>
            <person name="Li Y."/>
            <person name="Wu S."/>
        </authorList>
    </citation>
    <scope>NUCLEOTIDE SEQUENCE [LARGE SCALE GENOMIC DNA]</scope>
    <source>
        <strain evidence="8 9">2W32</strain>
    </source>
</reference>
<keyword evidence="3 6" id="KW-0812">Transmembrane</keyword>
<accession>A0A6M1SS42</accession>
<feature type="transmembrane region" description="Helical" evidence="6">
    <location>
        <begin position="362"/>
        <end position="381"/>
    </location>
</feature>
<dbReference type="RefSeq" id="WP_165264849.1">
    <property type="nucleotide sequence ID" value="NZ_JAALLS010000001.1"/>
</dbReference>
<feature type="transmembrane region" description="Helical" evidence="6">
    <location>
        <begin position="21"/>
        <end position="47"/>
    </location>
</feature>
<comment type="caution">
    <text evidence="8">The sequence shown here is derived from an EMBL/GenBank/DDBJ whole genome shotgun (WGS) entry which is preliminary data.</text>
</comment>
<evidence type="ECO:0000313" key="8">
    <source>
        <dbReference type="EMBL" id="NGP86748.1"/>
    </source>
</evidence>
<feature type="domain" description="ABC-2 type transporter transmembrane" evidence="7">
    <location>
        <begin position="21"/>
        <end position="408"/>
    </location>
</feature>
<protein>
    <submittedName>
        <fullName evidence="8">ABC transporter permease</fullName>
    </submittedName>
</protein>
<name>A0A6M1SS42_9BACT</name>
<keyword evidence="9" id="KW-1185">Reference proteome</keyword>
<evidence type="ECO:0000256" key="2">
    <source>
        <dbReference type="ARBA" id="ARBA00022475"/>
    </source>
</evidence>